<proteinExistence type="inferred from homology"/>
<name>A0AA95NG82_9BURK</name>
<sequence length="311" mass="33671">MATQLSPHRRRSAADQALDANALELFARIAQAGSFARAARELGLTRAAVSRRVAAIEAAVGMALFARSTRSLSLTEPGRRLLARARTVHEAAEGARLALRSERDQLGGTLRISAAPVFGVHVLAPLLARFQTLHPDLRYELIFNYRRVDLLREGVDLAFRATARPPEDWVAQPVLRYAVRLYGRAGRAPLEGPQALAALPCLLVGQHEDPTEACWLHESSGARHEMALRSAAWGNDLDALLQMARHGDGLVLSPDFCVGPEDGLVDLLPGWRLQLSEGEAIQALTLPMPAGSETARALVRFVREALGSAAP</sequence>
<evidence type="ECO:0000313" key="6">
    <source>
        <dbReference type="EMBL" id="WIT13705.1"/>
    </source>
</evidence>
<dbReference type="Gene3D" id="3.40.190.290">
    <property type="match status" value="1"/>
</dbReference>
<dbReference type="Pfam" id="PF00126">
    <property type="entry name" value="HTH_1"/>
    <property type="match status" value="1"/>
</dbReference>
<comment type="similarity">
    <text evidence="1">Belongs to the LysR transcriptional regulatory family.</text>
</comment>
<evidence type="ECO:0000256" key="3">
    <source>
        <dbReference type="ARBA" id="ARBA00023125"/>
    </source>
</evidence>
<dbReference type="KEGG" id="pais:PFX98_08820"/>
<dbReference type="GO" id="GO:0003700">
    <property type="term" value="F:DNA-binding transcription factor activity"/>
    <property type="evidence" value="ECO:0007669"/>
    <property type="project" value="InterPro"/>
</dbReference>
<keyword evidence="4" id="KW-0804">Transcription</keyword>
<dbReference type="SUPFAM" id="SSF46785">
    <property type="entry name" value="Winged helix' DNA-binding domain"/>
    <property type="match status" value="1"/>
</dbReference>
<evidence type="ECO:0000259" key="5">
    <source>
        <dbReference type="PROSITE" id="PS50931"/>
    </source>
</evidence>
<accession>A0AA95NG82</accession>
<dbReference type="PROSITE" id="PS50931">
    <property type="entry name" value="HTH_LYSR"/>
    <property type="match status" value="1"/>
</dbReference>
<gene>
    <name evidence="6" type="ORF">PFX98_08820</name>
</gene>
<dbReference type="GO" id="GO:0006351">
    <property type="term" value="P:DNA-templated transcription"/>
    <property type="evidence" value="ECO:0007669"/>
    <property type="project" value="TreeGrafter"/>
</dbReference>
<keyword evidence="2" id="KW-0805">Transcription regulation</keyword>
<evidence type="ECO:0000256" key="4">
    <source>
        <dbReference type="ARBA" id="ARBA00023163"/>
    </source>
</evidence>
<dbReference type="InterPro" id="IPR005119">
    <property type="entry name" value="LysR_subst-bd"/>
</dbReference>
<protein>
    <submittedName>
        <fullName evidence="6">LysR family transcriptional regulator</fullName>
    </submittedName>
</protein>
<dbReference type="GO" id="GO:0043565">
    <property type="term" value="F:sequence-specific DNA binding"/>
    <property type="evidence" value="ECO:0007669"/>
    <property type="project" value="TreeGrafter"/>
</dbReference>
<dbReference type="Proteomes" id="UP001177769">
    <property type="component" value="Chromosome"/>
</dbReference>
<dbReference type="InterPro" id="IPR036388">
    <property type="entry name" value="WH-like_DNA-bd_sf"/>
</dbReference>
<dbReference type="InterPro" id="IPR036390">
    <property type="entry name" value="WH_DNA-bd_sf"/>
</dbReference>
<feature type="domain" description="HTH lysR-type" evidence="5">
    <location>
        <begin position="18"/>
        <end position="75"/>
    </location>
</feature>
<evidence type="ECO:0000256" key="2">
    <source>
        <dbReference type="ARBA" id="ARBA00023015"/>
    </source>
</evidence>
<dbReference type="SUPFAM" id="SSF53850">
    <property type="entry name" value="Periplasmic binding protein-like II"/>
    <property type="match status" value="1"/>
</dbReference>
<dbReference type="PANTHER" id="PTHR30537:SF66">
    <property type="entry name" value="IRON-REGULATED VIRULENCE REGULATORY PROTEIN IRGB"/>
    <property type="match status" value="1"/>
</dbReference>
<evidence type="ECO:0000313" key="7">
    <source>
        <dbReference type="Proteomes" id="UP001177769"/>
    </source>
</evidence>
<dbReference type="AlphaFoldDB" id="A0AA95NG82"/>
<dbReference type="InterPro" id="IPR058163">
    <property type="entry name" value="LysR-type_TF_proteobact-type"/>
</dbReference>
<dbReference type="RefSeq" id="WP_285234825.1">
    <property type="nucleotide sequence ID" value="NZ_CP116346.1"/>
</dbReference>
<dbReference type="InterPro" id="IPR000847">
    <property type="entry name" value="LysR_HTH_N"/>
</dbReference>
<reference evidence="6" key="1">
    <citation type="submission" date="2023-01" db="EMBL/GenBank/DDBJ databases">
        <title>Whole genome sequence of Paucibacter sp. S2-9 isolated from pond sediment.</title>
        <authorList>
            <person name="Jung J.Y."/>
        </authorList>
    </citation>
    <scope>NUCLEOTIDE SEQUENCE</scope>
    <source>
        <strain evidence="6">S2-9</strain>
    </source>
</reference>
<evidence type="ECO:0000256" key="1">
    <source>
        <dbReference type="ARBA" id="ARBA00009437"/>
    </source>
</evidence>
<dbReference type="Pfam" id="PF03466">
    <property type="entry name" value="LysR_substrate"/>
    <property type="match status" value="1"/>
</dbReference>
<dbReference type="Gene3D" id="1.10.10.10">
    <property type="entry name" value="Winged helix-like DNA-binding domain superfamily/Winged helix DNA-binding domain"/>
    <property type="match status" value="1"/>
</dbReference>
<dbReference type="EMBL" id="CP116346">
    <property type="protein sequence ID" value="WIT13705.1"/>
    <property type="molecule type" value="Genomic_DNA"/>
</dbReference>
<dbReference type="FunFam" id="1.10.10.10:FF:000001">
    <property type="entry name" value="LysR family transcriptional regulator"/>
    <property type="match status" value="1"/>
</dbReference>
<dbReference type="PRINTS" id="PR00039">
    <property type="entry name" value="HTHLYSR"/>
</dbReference>
<keyword evidence="7" id="KW-1185">Reference proteome</keyword>
<dbReference type="PANTHER" id="PTHR30537">
    <property type="entry name" value="HTH-TYPE TRANSCRIPTIONAL REGULATOR"/>
    <property type="match status" value="1"/>
</dbReference>
<keyword evidence="3" id="KW-0238">DNA-binding</keyword>
<organism evidence="6 7">
    <name type="scientific">Paucibacter sediminis</name>
    <dbReference type="NCBI Taxonomy" id="3019553"/>
    <lineage>
        <taxon>Bacteria</taxon>
        <taxon>Pseudomonadati</taxon>
        <taxon>Pseudomonadota</taxon>
        <taxon>Betaproteobacteria</taxon>
        <taxon>Burkholderiales</taxon>
        <taxon>Sphaerotilaceae</taxon>
        <taxon>Roseateles</taxon>
    </lineage>
</organism>